<reference evidence="2 3" key="1">
    <citation type="submission" date="2016-10" db="EMBL/GenBank/DDBJ databases">
        <authorList>
            <person name="Varghese N."/>
            <person name="Submissions S."/>
        </authorList>
    </citation>
    <scope>NUCLEOTIDE SEQUENCE [LARGE SCALE GENOMIC DNA]</scope>
    <source>
        <strain evidence="2 3">DSM 2260</strain>
    </source>
</reference>
<dbReference type="AlphaFoldDB" id="A0A511HP79"/>
<comment type="caution">
    <text evidence="1">The sequence shown here is derived from an EMBL/GenBank/DDBJ whole genome shotgun (WGS) entry which is preliminary data.</text>
</comment>
<gene>
    <name evidence="1" type="ORF">MVI01_69680</name>
    <name evidence="2" type="ORF">SAMN04488504_102109</name>
</gene>
<evidence type="ECO:0000313" key="3">
    <source>
        <dbReference type="Proteomes" id="UP000198717"/>
    </source>
</evidence>
<dbReference type="Proteomes" id="UP000198717">
    <property type="component" value="Unassembled WGS sequence"/>
</dbReference>
<dbReference type="Proteomes" id="UP000321224">
    <property type="component" value="Unassembled WGS sequence"/>
</dbReference>
<keyword evidence="3" id="KW-1185">Reference proteome</keyword>
<dbReference type="EMBL" id="FNAJ01000002">
    <property type="protein sequence ID" value="SDD64707.1"/>
    <property type="molecule type" value="Genomic_DNA"/>
</dbReference>
<evidence type="ECO:0000313" key="2">
    <source>
        <dbReference type="EMBL" id="SDD64707.1"/>
    </source>
</evidence>
<proteinExistence type="predicted"/>
<reference evidence="1 4" key="2">
    <citation type="submission" date="2019-07" db="EMBL/GenBank/DDBJ databases">
        <title>Whole genome shotgun sequence of Myxococcus virescens NBRC 100334.</title>
        <authorList>
            <person name="Hosoyama A."/>
            <person name="Uohara A."/>
            <person name="Ohji S."/>
            <person name="Ichikawa N."/>
        </authorList>
    </citation>
    <scope>NUCLEOTIDE SEQUENCE [LARGE SCALE GENOMIC DNA]</scope>
    <source>
        <strain evidence="1 4">NBRC 100334</strain>
    </source>
</reference>
<evidence type="ECO:0000313" key="4">
    <source>
        <dbReference type="Proteomes" id="UP000321224"/>
    </source>
</evidence>
<protein>
    <recommendedName>
        <fullName evidence="5">DUF2116 family Zn-ribbon domain-containing protein</fullName>
    </recommendedName>
</protein>
<accession>A0A511HP79</accession>
<dbReference type="EMBL" id="BJVY01000063">
    <property type="protein sequence ID" value="GEL75184.1"/>
    <property type="molecule type" value="Genomic_DNA"/>
</dbReference>
<evidence type="ECO:0000313" key="1">
    <source>
        <dbReference type="EMBL" id="GEL75184.1"/>
    </source>
</evidence>
<organism evidence="1 4">
    <name type="scientific">Myxococcus virescens</name>
    <dbReference type="NCBI Taxonomy" id="83456"/>
    <lineage>
        <taxon>Bacteria</taxon>
        <taxon>Pseudomonadati</taxon>
        <taxon>Myxococcota</taxon>
        <taxon>Myxococcia</taxon>
        <taxon>Myxococcales</taxon>
        <taxon>Cystobacterineae</taxon>
        <taxon>Myxococcaceae</taxon>
        <taxon>Myxococcus</taxon>
    </lineage>
</organism>
<evidence type="ECO:0008006" key="5">
    <source>
        <dbReference type="Google" id="ProtNLM"/>
    </source>
</evidence>
<sequence>MTACPQRLCADERCGKPVPQGKDYCGRACRKRVTERARWRRRRGTGRTKGTPVFIRNLRALTPPGLCVYCDAPLPGIRRYVCGERDCLRAYESDFRREQRAIARGEVPELVQVPEDSVVSECAAELRAGTQRLALQLDALRAGVRELCEQLSCEVRH</sequence>
<name>A0A511HP79_9BACT</name>
<dbReference type="RefSeq" id="WP_090487375.1">
    <property type="nucleotide sequence ID" value="NZ_BJVY01000063.1"/>
</dbReference>